<feature type="binding site" evidence="14">
    <location>
        <position position="30"/>
    </location>
    <ligand>
        <name>L-threonine</name>
        <dbReference type="ChEBI" id="CHEBI:57926"/>
    </ligand>
</feature>
<reference evidence="16" key="1">
    <citation type="submission" date="2023-01" db="EMBL/GenBank/DDBJ databases">
        <title>Biogeochemical cycle of methane in antarctic sediments.</title>
        <authorList>
            <person name="Roldan D.M."/>
            <person name="Menes R.J."/>
        </authorList>
    </citation>
    <scope>NUCLEOTIDE SEQUENCE [LARGE SCALE GENOMIC DNA]</scope>
    <source>
        <strain evidence="16">K-2018 MAG008</strain>
    </source>
</reference>
<evidence type="ECO:0000256" key="6">
    <source>
        <dbReference type="ARBA" id="ARBA00022679"/>
    </source>
</evidence>
<keyword evidence="10 13" id="KW-0067">ATP-binding</keyword>
<dbReference type="Pfam" id="PF03481">
    <property type="entry name" value="Sua5_C"/>
    <property type="match status" value="1"/>
</dbReference>
<dbReference type="Gene3D" id="3.40.50.11030">
    <property type="entry name" value="Threonylcarbamoyl-AMP synthase, C-terminal domain"/>
    <property type="match status" value="1"/>
</dbReference>
<dbReference type="EMBL" id="JAQSDF010000009">
    <property type="protein sequence ID" value="MDI1230503.1"/>
    <property type="molecule type" value="Genomic_DNA"/>
</dbReference>
<feature type="binding site" evidence="14">
    <location>
        <position position="146"/>
    </location>
    <ligand>
        <name>ATP</name>
        <dbReference type="ChEBI" id="CHEBI:30616"/>
    </ligand>
</feature>
<dbReference type="Gene3D" id="3.90.870.10">
    <property type="entry name" value="DHBP synthase"/>
    <property type="match status" value="1"/>
</dbReference>
<dbReference type="InterPro" id="IPR017945">
    <property type="entry name" value="DHBP_synth_RibB-like_a/b_dom"/>
</dbReference>
<dbReference type="GO" id="GO:0005737">
    <property type="term" value="C:cytoplasm"/>
    <property type="evidence" value="ECO:0007669"/>
    <property type="project" value="UniProtKB-SubCell"/>
</dbReference>
<feature type="binding site" evidence="14">
    <location>
        <position position="116"/>
    </location>
    <ligand>
        <name>L-threonine</name>
        <dbReference type="ChEBI" id="CHEBI:57926"/>
    </ligand>
</feature>
<dbReference type="GO" id="GO:0008033">
    <property type="term" value="P:tRNA processing"/>
    <property type="evidence" value="ECO:0007669"/>
    <property type="project" value="UniProtKB-KW"/>
</dbReference>
<evidence type="ECO:0000313" key="16">
    <source>
        <dbReference type="EMBL" id="MDI1230503.1"/>
    </source>
</evidence>
<proteinExistence type="inferred from homology"/>
<evidence type="ECO:0000313" key="17">
    <source>
        <dbReference type="Proteomes" id="UP001160519"/>
    </source>
</evidence>
<gene>
    <name evidence="16" type="ORF">PSU93_05065</name>
</gene>
<feature type="binding site" evidence="14">
    <location>
        <position position="245"/>
    </location>
    <ligand>
        <name>ATP</name>
        <dbReference type="ChEBI" id="CHEBI:30616"/>
    </ligand>
</feature>
<comment type="subcellular location">
    <subcellularLocation>
        <location evidence="1 13">Cytoplasm</location>
    </subcellularLocation>
</comment>
<dbReference type="InterPro" id="IPR006070">
    <property type="entry name" value="Sua5-like_dom"/>
</dbReference>
<dbReference type="InterPro" id="IPR010923">
    <property type="entry name" value="T(6)A37_SUA5"/>
</dbReference>
<evidence type="ECO:0000256" key="3">
    <source>
        <dbReference type="ARBA" id="ARBA00012584"/>
    </source>
</evidence>
<dbReference type="FunFam" id="3.90.870.10:FF:000009">
    <property type="entry name" value="Threonylcarbamoyl-AMP synthase, putative"/>
    <property type="match status" value="1"/>
</dbReference>
<keyword evidence="17" id="KW-1185">Reference proteome</keyword>
<evidence type="ECO:0000256" key="9">
    <source>
        <dbReference type="ARBA" id="ARBA00022741"/>
    </source>
</evidence>
<evidence type="ECO:0000256" key="1">
    <source>
        <dbReference type="ARBA" id="ARBA00004496"/>
    </source>
</evidence>
<feature type="binding site" evidence="14">
    <location>
        <position position="53"/>
    </location>
    <ligand>
        <name>ATP</name>
        <dbReference type="ChEBI" id="CHEBI:30616"/>
    </ligand>
</feature>
<keyword evidence="8 13" id="KW-0548">Nucleotidyltransferase</keyword>
<dbReference type="GO" id="GO:0006450">
    <property type="term" value="P:regulation of translational fidelity"/>
    <property type="evidence" value="ECO:0007669"/>
    <property type="project" value="TreeGrafter"/>
</dbReference>
<evidence type="ECO:0000256" key="2">
    <source>
        <dbReference type="ARBA" id="ARBA00007663"/>
    </source>
</evidence>
<feature type="domain" description="YrdC-like" evidence="15">
    <location>
        <begin position="8"/>
        <end position="194"/>
    </location>
</feature>
<dbReference type="PANTHER" id="PTHR17490:SF16">
    <property type="entry name" value="THREONYLCARBAMOYL-AMP SYNTHASE"/>
    <property type="match status" value="1"/>
</dbReference>
<comment type="caution">
    <text evidence="16">The sequence shown here is derived from an EMBL/GenBank/DDBJ whole genome shotgun (WGS) entry which is preliminary data.</text>
</comment>
<keyword evidence="7 13" id="KW-0819">tRNA processing</keyword>
<evidence type="ECO:0000256" key="10">
    <source>
        <dbReference type="ARBA" id="ARBA00022840"/>
    </source>
</evidence>
<comment type="similarity">
    <text evidence="2 13">Belongs to the SUA5 family.</text>
</comment>
<feature type="binding site" evidence="14">
    <location>
        <position position="136"/>
    </location>
    <ligand>
        <name>L-threonine</name>
        <dbReference type="ChEBI" id="CHEBI:57926"/>
    </ligand>
</feature>
<dbReference type="AlphaFoldDB" id="A0AA43Q719"/>
<dbReference type="GO" id="GO:0005524">
    <property type="term" value="F:ATP binding"/>
    <property type="evidence" value="ECO:0007669"/>
    <property type="project" value="UniProtKB-UniRule"/>
</dbReference>
<evidence type="ECO:0000256" key="4">
    <source>
        <dbReference type="ARBA" id="ARBA00015492"/>
    </source>
</evidence>
<evidence type="ECO:0000256" key="14">
    <source>
        <dbReference type="PIRSR" id="PIRSR004930-1"/>
    </source>
</evidence>
<dbReference type="InterPro" id="IPR050156">
    <property type="entry name" value="TC-AMP_synthase_SUA5"/>
</dbReference>
<feature type="binding site" evidence="14">
    <location>
        <position position="138"/>
    </location>
    <ligand>
        <name>ATP</name>
        <dbReference type="ChEBI" id="CHEBI:30616"/>
    </ligand>
</feature>
<dbReference type="PROSITE" id="PS51163">
    <property type="entry name" value="YRDC"/>
    <property type="match status" value="1"/>
</dbReference>
<comment type="catalytic activity">
    <reaction evidence="12 13">
        <text>L-threonine + hydrogencarbonate + ATP = L-threonylcarbamoyladenylate + diphosphate + H2O</text>
        <dbReference type="Rhea" id="RHEA:36407"/>
        <dbReference type="ChEBI" id="CHEBI:15377"/>
        <dbReference type="ChEBI" id="CHEBI:17544"/>
        <dbReference type="ChEBI" id="CHEBI:30616"/>
        <dbReference type="ChEBI" id="CHEBI:33019"/>
        <dbReference type="ChEBI" id="CHEBI:57926"/>
        <dbReference type="ChEBI" id="CHEBI:73682"/>
        <dbReference type="EC" id="2.7.7.87"/>
    </reaction>
</comment>
<keyword evidence="9 13" id="KW-0547">Nucleotide-binding</keyword>
<name>A0AA43Q719_9GAMM</name>
<dbReference type="EC" id="2.7.7.87" evidence="3 13"/>
<dbReference type="NCBIfam" id="TIGR00057">
    <property type="entry name" value="L-threonylcarbamoyladenylate synthase"/>
    <property type="match status" value="1"/>
</dbReference>
<keyword evidence="6 13" id="KW-0808">Transferase</keyword>
<dbReference type="Proteomes" id="UP001160519">
    <property type="component" value="Unassembled WGS sequence"/>
</dbReference>
<protein>
    <recommendedName>
        <fullName evidence="4 13">Threonylcarbamoyl-AMP synthase</fullName>
        <shortName evidence="13">TC-AMP synthase</shortName>
        <ecNumber evidence="3 13">2.7.7.87</ecNumber>
    </recommendedName>
    <alternativeName>
        <fullName evidence="11 13">L-threonylcarbamoyladenylate synthase</fullName>
    </alternativeName>
</protein>
<evidence type="ECO:0000256" key="7">
    <source>
        <dbReference type="ARBA" id="ARBA00022694"/>
    </source>
</evidence>
<evidence type="ECO:0000259" key="15">
    <source>
        <dbReference type="PROSITE" id="PS51163"/>
    </source>
</evidence>
<sequence>MKPIVADADAISHAADLLRQGRLVAFPTETVYGLGADASNPVAVAAIFKAKGRPADHPLIVHIADIDSLYDWASIVSDAALTLAHRFWPGPLAMILNKKPEVPLAVTGGQQTVGLRMPDHPVALALLKSFGGGIAAPSANRFCRISPTQAIHVSEELGDAVDMILDGGACQVGVESTIIDLSGSKPRLLRPGHITGQEIEAVLQTELMIPPASNAAPAPGWLAAYTPSLAIPAEIRAPGMMEVHYAPTTPAIRCAADQLPDKIRQLIADSKRIGLLSFQLKIAETSQIRVLRLPEQAGNYAQSLYAALRKLDNLQLDMILIEQPPQTEPWRAINDRLSKAAVAA</sequence>
<dbReference type="Pfam" id="PF01300">
    <property type="entry name" value="Sua5_yciO_yrdC"/>
    <property type="match status" value="1"/>
</dbReference>
<organism evidence="16 17">
    <name type="scientific">Candidatus Methylobacter titanis</name>
    <dbReference type="NCBI Taxonomy" id="3053457"/>
    <lineage>
        <taxon>Bacteria</taxon>
        <taxon>Pseudomonadati</taxon>
        <taxon>Pseudomonadota</taxon>
        <taxon>Gammaproteobacteria</taxon>
        <taxon>Methylococcales</taxon>
        <taxon>Methylococcaceae</taxon>
        <taxon>Methylobacter</taxon>
    </lineage>
</organism>
<dbReference type="SUPFAM" id="SSF55821">
    <property type="entry name" value="YrdC/RibB"/>
    <property type="match status" value="1"/>
</dbReference>
<evidence type="ECO:0000256" key="8">
    <source>
        <dbReference type="ARBA" id="ARBA00022695"/>
    </source>
</evidence>
<feature type="binding site" evidence="14">
    <location>
        <position position="112"/>
    </location>
    <ligand>
        <name>ATP</name>
        <dbReference type="ChEBI" id="CHEBI:30616"/>
    </ligand>
</feature>
<evidence type="ECO:0000256" key="12">
    <source>
        <dbReference type="ARBA" id="ARBA00048366"/>
    </source>
</evidence>
<comment type="function">
    <text evidence="13">Required for the formation of a threonylcarbamoyl group on adenosine at position 37 (t(6)A37) in tRNAs that read codons beginning with adenine.</text>
</comment>
<keyword evidence="5 13" id="KW-0963">Cytoplasm</keyword>
<dbReference type="InterPro" id="IPR005145">
    <property type="entry name" value="Sua5_C"/>
</dbReference>
<dbReference type="GO" id="GO:0003725">
    <property type="term" value="F:double-stranded RNA binding"/>
    <property type="evidence" value="ECO:0007669"/>
    <property type="project" value="UniProtKB-UniRule"/>
</dbReference>
<evidence type="ECO:0000256" key="11">
    <source>
        <dbReference type="ARBA" id="ARBA00029774"/>
    </source>
</evidence>
<evidence type="ECO:0000256" key="5">
    <source>
        <dbReference type="ARBA" id="ARBA00022490"/>
    </source>
</evidence>
<feature type="binding site" evidence="14">
    <location>
        <position position="176"/>
    </location>
    <ligand>
        <name>L-threonine</name>
        <dbReference type="ChEBI" id="CHEBI:57926"/>
    </ligand>
</feature>
<accession>A0AA43Q719</accession>
<dbReference type="PIRSF" id="PIRSF004930">
    <property type="entry name" value="Tln_factor_SUA5"/>
    <property type="match status" value="1"/>
</dbReference>
<dbReference type="GO" id="GO:0061710">
    <property type="term" value="F:L-threonylcarbamoyladenylate synthase"/>
    <property type="evidence" value="ECO:0007669"/>
    <property type="project" value="UniProtKB-EC"/>
</dbReference>
<feature type="binding site" evidence="14">
    <location>
        <position position="190"/>
    </location>
    <ligand>
        <name>ATP</name>
        <dbReference type="ChEBI" id="CHEBI:30616"/>
    </ligand>
</feature>
<dbReference type="GO" id="GO:0000049">
    <property type="term" value="F:tRNA binding"/>
    <property type="evidence" value="ECO:0007669"/>
    <property type="project" value="TreeGrafter"/>
</dbReference>
<dbReference type="InterPro" id="IPR038385">
    <property type="entry name" value="Sua5/YwlC_C"/>
</dbReference>
<dbReference type="PANTHER" id="PTHR17490">
    <property type="entry name" value="SUA5"/>
    <property type="match status" value="1"/>
</dbReference>
<evidence type="ECO:0000256" key="13">
    <source>
        <dbReference type="PIRNR" id="PIRNR004930"/>
    </source>
</evidence>
<feature type="binding site" evidence="14">
    <location>
        <position position="62"/>
    </location>
    <ligand>
        <name>L-threonine</name>
        <dbReference type="ChEBI" id="CHEBI:57926"/>
    </ligand>
</feature>